<sequence length="522" mass="55190">MMAKSPQPHNSGRRRGRRLPTTGSLSKFLLLTLGLLSSSVLAAPSPPLPAITPPPILSPRQDNSPQIQSLSQQLQDLSSASRQVSQSSQQLSITSAQLVNSVQQLSNRLVQTEQSVIALRASVNNVEQASRSLSQQAAEVSRSAERQMSERLQRASQTMVESMRAMSEQMESSFARRLAQASRSAVALAQGRVVPGEDGGLVPPPDQTAGFGIPGGTAVPPPPQQVQGMRTEVVVGAVVGGVLGSMVLSMIGVFFGLKIRQRQQKQGRLGPGIGPDTFVTGGASRTVDRGGSPNIGNPVLQSTSNKAYASVGLGPGGIGRDEEKGMGVGKRMSEASSVYSSDFDDDDEKRLIKQQQPSPATLAREAPDLRRLVLERSNTTISRKSVGGQKVGFAMSYYGPSSQPILPTKAVGTGTIKGININTSNDNSNEDTTVMKVMTPTATTIVKTDGLKKTKQMMKGFQLSQPPPGKLSLFPPRSDGGSSGGGSPVDESDDGKGTPKRLENWLRRERGVVSPFAAASKK</sequence>
<gene>
    <name evidence="4" type="ORF">QBC36DRAFT_391162</name>
</gene>
<feature type="chain" id="PRO_5043048338" evidence="3">
    <location>
        <begin position="43"/>
        <end position="522"/>
    </location>
</feature>
<evidence type="ECO:0000313" key="5">
    <source>
        <dbReference type="Proteomes" id="UP001302321"/>
    </source>
</evidence>
<evidence type="ECO:0000256" key="3">
    <source>
        <dbReference type="SAM" id="SignalP"/>
    </source>
</evidence>
<reference evidence="4" key="2">
    <citation type="submission" date="2023-05" db="EMBL/GenBank/DDBJ databases">
        <authorList>
            <consortium name="Lawrence Berkeley National Laboratory"/>
            <person name="Steindorff A."/>
            <person name="Hensen N."/>
            <person name="Bonometti L."/>
            <person name="Westerberg I."/>
            <person name="Brannstrom I.O."/>
            <person name="Guillou S."/>
            <person name="Cros-Aarteil S."/>
            <person name="Calhoun S."/>
            <person name="Haridas S."/>
            <person name="Kuo A."/>
            <person name="Mondo S."/>
            <person name="Pangilinan J."/>
            <person name="Riley R."/>
            <person name="Labutti K."/>
            <person name="Andreopoulos B."/>
            <person name="Lipzen A."/>
            <person name="Chen C."/>
            <person name="Yanf M."/>
            <person name="Daum C."/>
            <person name="Ng V."/>
            <person name="Clum A."/>
            <person name="Ohm R."/>
            <person name="Martin F."/>
            <person name="Silar P."/>
            <person name="Natvig D."/>
            <person name="Lalanne C."/>
            <person name="Gautier V."/>
            <person name="Ament-Velasquez S.L."/>
            <person name="Kruys A."/>
            <person name="Hutchinson M.I."/>
            <person name="Powell A.J."/>
            <person name="Barry K."/>
            <person name="Miller A.N."/>
            <person name="Grigoriev I.V."/>
            <person name="Debuchy R."/>
            <person name="Gladieux P."/>
            <person name="Thoren M.H."/>
            <person name="Johannesson H."/>
        </authorList>
    </citation>
    <scope>NUCLEOTIDE SEQUENCE</scope>
    <source>
        <strain evidence="4">CBS 892.96</strain>
    </source>
</reference>
<keyword evidence="2" id="KW-0472">Membrane</keyword>
<evidence type="ECO:0000256" key="2">
    <source>
        <dbReference type="SAM" id="Phobius"/>
    </source>
</evidence>
<keyword evidence="3" id="KW-0732">Signal</keyword>
<feature type="transmembrane region" description="Helical" evidence="2">
    <location>
        <begin position="233"/>
        <end position="257"/>
    </location>
</feature>
<feature type="region of interest" description="Disordered" evidence="1">
    <location>
        <begin position="1"/>
        <end position="21"/>
    </location>
</feature>
<organism evidence="4 5">
    <name type="scientific">Triangularia setosa</name>
    <dbReference type="NCBI Taxonomy" id="2587417"/>
    <lineage>
        <taxon>Eukaryota</taxon>
        <taxon>Fungi</taxon>
        <taxon>Dikarya</taxon>
        <taxon>Ascomycota</taxon>
        <taxon>Pezizomycotina</taxon>
        <taxon>Sordariomycetes</taxon>
        <taxon>Sordariomycetidae</taxon>
        <taxon>Sordariales</taxon>
        <taxon>Podosporaceae</taxon>
        <taxon>Triangularia</taxon>
    </lineage>
</organism>
<evidence type="ECO:0000256" key="1">
    <source>
        <dbReference type="SAM" id="MobiDB-lite"/>
    </source>
</evidence>
<protein>
    <submittedName>
        <fullName evidence="4">Uncharacterized protein</fullName>
    </submittedName>
</protein>
<dbReference type="AlphaFoldDB" id="A0AAN7A290"/>
<feature type="signal peptide" evidence="3">
    <location>
        <begin position="1"/>
        <end position="42"/>
    </location>
</feature>
<feature type="region of interest" description="Disordered" evidence="1">
    <location>
        <begin position="461"/>
        <end position="522"/>
    </location>
</feature>
<dbReference type="Proteomes" id="UP001302321">
    <property type="component" value="Unassembled WGS sequence"/>
</dbReference>
<name>A0AAN7A290_9PEZI</name>
<evidence type="ECO:0000313" key="4">
    <source>
        <dbReference type="EMBL" id="KAK4171368.1"/>
    </source>
</evidence>
<reference evidence="4" key="1">
    <citation type="journal article" date="2023" name="Mol. Phylogenet. Evol.">
        <title>Genome-scale phylogeny and comparative genomics of the fungal order Sordariales.</title>
        <authorList>
            <person name="Hensen N."/>
            <person name="Bonometti L."/>
            <person name="Westerberg I."/>
            <person name="Brannstrom I.O."/>
            <person name="Guillou S."/>
            <person name="Cros-Aarteil S."/>
            <person name="Calhoun S."/>
            <person name="Haridas S."/>
            <person name="Kuo A."/>
            <person name="Mondo S."/>
            <person name="Pangilinan J."/>
            <person name="Riley R."/>
            <person name="LaButti K."/>
            <person name="Andreopoulos B."/>
            <person name="Lipzen A."/>
            <person name="Chen C."/>
            <person name="Yan M."/>
            <person name="Daum C."/>
            <person name="Ng V."/>
            <person name="Clum A."/>
            <person name="Steindorff A."/>
            <person name="Ohm R.A."/>
            <person name="Martin F."/>
            <person name="Silar P."/>
            <person name="Natvig D.O."/>
            <person name="Lalanne C."/>
            <person name="Gautier V."/>
            <person name="Ament-Velasquez S.L."/>
            <person name="Kruys A."/>
            <person name="Hutchinson M.I."/>
            <person name="Powell A.J."/>
            <person name="Barry K."/>
            <person name="Miller A.N."/>
            <person name="Grigoriev I.V."/>
            <person name="Debuchy R."/>
            <person name="Gladieux P."/>
            <person name="Hiltunen Thoren M."/>
            <person name="Johannesson H."/>
        </authorList>
    </citation>
    <scope>NUCLEOTIDE SEQUENCE</scope>
    <source>
        <strain evidence="4">CBS 892.96</strain>
    </source>
</reference>
<keyword evidence="5" id="KW-1185">Reference proteome</keyword>
<dbReference type="EMBL" id="MU866576">
    <property type="protein sequence ID" value="KAK4171368.1"/>
    <property type="molecule type" value="Genomic_DNA"/>
</dbReference>
<keyword evidence="2" id="KW-1133">Transmembrane helix</keyword>
<proteinExistence type="predicted"/>
<feature type="compositionally biased region" description="Basic and acidic residues" evidence="1">
    <location>
        <begin position="494"/>
        <end position="511"/>
    </location>
</feature>
<accession>A0AAN7A290</accession>
<feature type="region of interest" description="Disordered" evidence="1">
    <location>
        <begin position="311"/>
        <end position="347"/>
    </location>
</feature>
<comment type="caution">
    <text evidence="4">The sequence shown here is derived from an EMBL/GenBank/DDBJ whole genome shotgun (WGS) entry which is preliminary data.</text>
</comment>
<keyword evidence="2" id="KW-0812">Transmembrane</keyword>